<evidence type="ECO:0000256" key="3">
    <source>
        <dbReference type="PROSITE-ProRule" id="PRU00175"/>
    </source>
</evidence>
<protein>
    <recommendedName>
        <fullName evidence="5">RING-type domain-containing protein</fullName>
    </recommendedName>
</protein>
<feature type="region of interest" description="Disordered" evidence="4">
    <location>
        <begin position="35"/>
        <end position="59"/>
    </location>
</feature>
<evidence type="ECO:0000256" key="4">
    <source>
        <dbReference type="SAM" id="MobiDB-lite"/>
    </source>
</evidence>
<evidence type="ECO:0000259" key="5">
    <source>
        <dbReference type="PROSITE" id="PS50089"/>
    </source>
</evidence>
<dbReference type="PANTHER" id="PTHR22765">
    <property type="entry name" value="RING FINGER AND PROTEASE ASSOCIATED DOMAIN-CONTAINING"/>
    <property type="match status" value="1"/>
</dbReference>
<dbReference type="GO" id="GO:0061630">
    <property type="term" value="F:ubiquitin protein ligase activity"/>
    <property type="evidence" value="ECO:0007669"/>
    <property type="project" value="TreeGrafter"/>
</dbReference>
<evidence type="ECO:0000313" key="6">
    <source>
        <dbReference type="EMBL" id="KAJ3666306.1"/>
    </source>
</evidence>
<proteinExistence type="predicted"/>
<evidence type="ECO:0000313" key="7">
    <source>
        <dbReference type="Proteomes" id="UP001168821"/>
    </source>
</evidence>
<dbReference type="InterPro" id="IPR051826">
    <property type="entry name" value="E3_ubiquitin-ligase_domain"/>
</dbReference>
<keyword evidence="1 3" id="KW-0863">Zinc-finger</keyword>
<keyword evidence="7" id="KW-1185">Reference proteome</keyword>
<keyword evidence="2" id="KW-0862">Zinc</keyword>
<dbReference type="SUPFAM" id="SSF57850">
    <property type="entry name" value="RING/U-box"/>
    <property type="match status" value="1"/>
</dbReference>
<organism evidence="6 7">
    <name type="scientific">Zophobas morio</name>
    <dbReference type="NCBI Taxonomy" id="2755281"/>
    <lineage>
        <taxon>Eukaryota</taxon>
        <taxon>Metazoa</taxon>
        <taxon>Ecdysozoa</taxon>
        <taxon>Arthropoda</taxon>
        <taxon>Hexapoda</taxon>
        <taxon>Insecta</taxon>
        <taxon>Pterygota</taxon>
        <taxon>Neoptera</taxon>
        <taxon>Endopterygota</taxon>
        <taxon>Coleoptera</taxon>
        <taxon>Polyphaga</taxon>
        <taxon>Cucujiformia</taxon>
        <taxon>Tenebrionidae</taxon>
        <taxon>Zophobas</taxon>
    </lineage>
</organism>
<name>A0AA38MT37_9CUCU</name>
<dbReference type="AlphaFoldDB" id="A0AA38MT37"/>
<dbReference type="GO" id="GO:0006511">
    <property type="term" value="P:ubiquitin-dependent protein catabolic process"/>
    <property type="evidence" value="ECO:0007669"/>
    <property type="project" value="TreeGrafter"/>
</dbReference>
<gene>
    <name evidence="6" type="ORF">Zmor_001756</name>
</gene>
<keyword evidence="1 3" id="KW-0479">Metal-binding</keyword>
<evidence type="ECO:0000256" key="1">
    <source>
        <dbReference type="ARBA" id="ARBA00022771"/>
    </source>
</evidence>
<dbReference type="Pfam" id="PF13639">
    <property type="entry name" value="zf-RING_2"/>
    <property type="match status" value="1"/>
</dbReference>
<reference evidence="6" key="1">
    <citation type="journal article" date="2023" name="G3 (Bethesda)">
        <title>Whole genome assemblies of Zophobas morio and Tenebrio molitor.</title>
        <authorList>
            <person name="Kaur S."/>
            <person name="Stinson S.A."/>
            <person name="diCenzo G.C."/>
        </authorList>
    </citation>
    <scope>NUCLEOTIDE SEQUENCE</scope>
    <source>
        <strain evidence="6">QUZm001</strain>
    </source>
</reference>
<dbReference type="GO" id="GO:0008270">
    <property type="term" value="F:zinc ion binding"/>
    <property type="evidence" value="ECO:0007669"/>
    <property type="project" value="UniProtKB-KW"/>
</dbReference>
<feature type="domain" description="RING-type" evidence="5">
    <location>
        <begin position="68"/>
        <end position="107"/>
    </location>
</feature>
<dbReference type="InterPro" id="IPR013083">
    <property type="entry name" value="Znf_RING/FYVE/PHD"/>
</dbReference>
<dbReference type="Proteomes" id="UP001168821">
    <property type="component" value="Unassembled WGS sequence"/>
</dbReference>
<dbReference type="InterPro" id="IPR001841">
    <property type="entry name" value="Znf_RING"/>
</dbReference>
<accession>A0AA38MT37</accession>
<comment type="caution">
    <text evidence="6">The sequence shown here is derived from an EMBL/GenBank/DDBJ whole genome shotgun (WGS) entry which is preliminary data.</text>
</comment>
<dbReference type="SMART" id="SM00184">
    <property type="entry name" value="RING"/>
    <property type="match status" value="1"/>
</dbReference>
<sequence length="110" mass="12675">MGYQGVALLIAAFIGIGFAAYQYYTQQNTAYTQDSQSRSHVYTYVPPSDEPTDDTCRKRRRSSLGDKCSICQETLMGHIRHLSCKHSFHKDCIEEWFKESRTCPVCRRVV</sequence>
<dbReference type="Gene3D" id="3.30.40.10">
    <property type="entry name" value="Zinc/RING finger domain, C3HC4 (zinc finger)"/>
    <property type="match status" value="1"/>
</dbReference>
<dbReference type="PROSITE" id="PS50089">
    <property type="entry name" value="ZF_RING_2"/>
    <property type="match status" value="1"/>
</dbReference>
<evidence type="ECO:0000256" key="2">
    <source>
        <dbReference type="ARBA" id="ARBA00022833"/>
    </source>
</evidence>
<dbReference type="EMBL" id="JALNTZ010000001">
    <property type="protein sequence ID" value="KAJ3666306.1"/>
    <property type="molecule type" value="Genomic_DNA"/>
</dbReference>